<proteinExistence type="predicted"/>
<evidence type="ECO:0000313" key="3">
    <source>
        <dbReference type="Proteomes" id="UP001488805"/>
    </source>
</evidence>
<name>A0AAW1EF88_ZOAVI</name>
<dbReference type="AlphaFoldDB" id="A0AAW1EF88"/>
<evidence type="ECO:0000313" key="2">
    <source>
        <dbReference type="EMBL" id="KAK9520898.1"/>
    </source>
</evidence>
<organism evidence="2 3">
    <name type="scientific">Zoarces viviparus</name>
    <name type="common">Viviparous eelpout</name>
    <name type="synonym">Blennius viviparus</name>
    <dbReference type="NCBI Taxonomy" id="48416"/>
    <lineage>
        <taxon>Eukaryota</taxon>
        <taxon>Metazoa</taxon>
        <taxon>Chordata</taxon>
        <taxon>Craniata</taxon>
        <taxon>Vertebrata</taxon>
        <taxon>Euteleostomi</taxon>
        <taxon>Actinopterygii</taxon>
        <taxon>Neopterygii</taxon>
        <taxon>Teleostei</taxon>
        <taxon>Neoteleostei</taxon>
        <taxon>Acanthomorphata</taxon>
        <taxon>Eupercaria</taxon>
        <taxon>Perciformes</taxon>
        <taxon>Cottioidei</taxon>
        <taxon>Zoarcales</taxon>
        <taxon>Zoarcidae</taxon>
        <taxon>Zoarcinae</taxon>
        <taxon>Zoarces</taxon>
    </lineage>
</organism>
<gene>
    <name evidence="2" type="ORF">VZT92_020756</name>
</gene>
<accession>A0AAW1EF88</accession>
<comment type="caution">
    <text evidence="2">The sequence shown here is derived from an EMBL/GenBank/DDBJ whole genome shotgun (WGS) entry which is preliminary data.</text>
</comment>
<protein>
    <recommendedName>
        <fullName evidence="4">Retrotransposon gag domain-containing protein</fullName>
    </recommendedName>
</protein>
<keyword evidence="3" id="KW-1185">Reference proteome</keyword>
<dbReference type="EMBL" id="JBCEZU010000329">
    <property type="protein sequence ID" value="KAK9520898.1"/>
    <property type="molecule type" value="Genomic_DNA"/>
</dbReference>
<feature type="region of interest" description="Disordered" evidence="1">
    <location>
        <begin position="124"/>
        <end position="167"/>
    </location>
</feature>
<sequence>MQSCHDTTVALNQQFGEPHQLALQQFTELMDGPNIVTGYVKLFQTFALKAHSLGSILEGVVELECESQVSQLIRKLPHDLRSSFHRFIHPQRVPIFTFMTCPTSWSYRSMMQVDTSIFGSRKEARIKREPCRPAKPSGNSAIILMGTGQPLSEVKPKDSASQKKGKK</sequence>
<dbReference type="Proteomes" id="UP001488805">
    <property type="component" value="Unassembled WGS sequence"/>
</dbReference>
<reference evidence="2 3" key="1">
    <citation type="journal article" date="2024" name="Genome Biol. Evol.">
        <title>Chromosome-level genome assembly of the viviparous eelpout Zoarces viviparus.</title>
        <authorList>
            <person name="Fuhrmann N."/>
            <person name="Brasseur M.V."/>
            <person name="Bakowski C.E."/>
            <person name="Podsiadlowski L."/>
            <person name="Prost S."/>
            <person name="Krehenwinkel H."/>
            <person name="Mayer C."/>
        </authorList>
    </citation>
    <scope>NUCLEOTIDE SEQUENCE [LARGE SCALE GENOMIC DNA]</scope>
    <source>
        <strain evidence="2">NO-MEL_2022_Ind0_liver</strain>
    </source>
</reference>
<evidence type="ECO:0000256" key="1">
    <source>
        <dbReference type="SAM" id="MobiDB-lite"/>
    </source>
</evidence>
<evidence type="ECO:0008006" key="4">
    <source>
        <dbReference type="Google" id="ProtNLM"/>
    </source>
</evidence>